<dbReference type="InterPro" id="IPR014991">
    <property type="entry name" value="DUF1840"/>
</dbReference>
<evidence type="ECO:0008006" key="4">
    <source>
        <dbReference type="Google" id="ProtNLM"/>
    </source>
</evidence>
<sequence length="107" mass="11570">MLYKFKSKVAGDLIMTAPVGDRIMALVGREPAAQGIFLPDQMPAAIAALEHAVADEERARRTAEADAAAEGHTMPPPKEVSLRQRAWPFIELLKLAHAAGKDIVWGV</sequence>
<evidence type="ECO:0000313" key="3">
    <source>
        <dbReference type="Proteomes" id="UP000518288"/>
    </source>
</evidence>
<dbReference type="Pfam" id="PF08895">
    <property type="entry name" value="DUF1840"/>
    <property type="match status" value="1"/>
</dbReference>
<organism evidence="2 3">
    <name type="scientific">Sphaerotilus montanus</name>
    <dbReference type="NCBI Taxonomy" id="522889"/>
    <lineage>
        <taxon>Bacteria</taxon>
        <taxon>Pseudomonadati</taxon>
        <taxon>Pseudomonadota</taxon>
        <taxon>Betaproteobacteria</taxon>
        <taxon>Burkholderiales</taxon>
        <taxon>Sphaerotilaceae</taxon>
        <taxon>Sphaerotilus</taxon>
    </lineage>
</organism>
<dbReference type="EMBL" id="JACCFH010000001">
    <property type="protein sequence ID" value="NYG32193.1"/>
    <property type="molecule type" value="Genomic_DNA"/>
</dbReference>
<proteinExistence type="predicted"/>
<reference evidence="2 3" key="1">
    <citation type="submission" date="2020-07" db="EMBL/GenBank/DDBJ databases">
        <title>Genomic Encyclopedia of Archaeal and Bacterial Type Strains, Phase II (KMG-II): from individual species to whole genera.</title>
        <authorList>
            <person name="Goeker M."/>
        </authorList>
    </citation>
    <scope>NUCLEOTIDE SEQUENCE [LARGE SCALE GENOMIC DNA]</scope>
    <source>
        <strain evidence="2 3">DSM 21226</strain>
    </source>
</reference>
<dbReference type="AlphaFoldDB" id="A0A7Y9QVH0"/>
<evidence type="ECO:0000256" key="1">
    <source>
        <dbReference type="SAM" id="MobiDB-lite"/>
    </source>
</evidence>
<protein>
    <recommendedName>
        <fullName evidence="4">DUF1840 domain-containing protein</fullName>
    </recommendedName>
</protein>
<evidence type="ECO:0000313" key="2">
    <source>
        <dbReference type="EMBL" id="NYG32193.1"/>
    </source>
</evidence>
<feature type="region of interest" description="Disordered" evidence="1">
    <location>
        <begin position="57"/>
        <end position="80"/>
    </location>
</feature>
<comment type="caution">
    <text evidence="2">The sequence shown here is derived from an EMBL/GenBank/DDBJ whole genome shotgun (WGS) entry which is preliminary data.</text>
</comment>
<dbReference type="RefSeq" id="WP_179633109.1">
    <property type="nucleotide sequence ID" value="NZ_CAXYYM010000068.1"/>
</dbReference>
<dbReference type="Proteomes" id="UP000518288">
    <property type="component" value="Unassembled WGS sequence"/>
</dbReference>
<name>A0A7Y9QVH0_9BURK</name>
<keyword evidence="3" id="KW-1185">Reference proteome</keyword>
<gene>
    <name evidence="2" type="ORF">BDD16_001179</name>
</gene>
<accession>A0A7Y9QVH0</accession>